<protein>
    <submittedName>
        <fullName evidence="2">ATP-binding protein</fullName>
    </submittedName>
</protein>
<name>A0A9D2KBC6_9BACT</name>
<dbReference type="SUPFAM" id="SSF52540">
    <property type="entry name" value="P-loop containing nucleoside triphosphate hydrolases"/>
    <property type="match status" value="1"/>
</dbReference>
<organism evidence="2 3">
    <name type="scientific">Candidatus Coprenecus stercoravium</name>
    <dbReference type="NCBI Taxonomy" id="2840735"/>
    <lineage>
        <taxon>Bacteria</taxon>
        <taxon>Pseudomonadati</taxon>
        <taxon>Bacteroidota</taxon>
        <taxon>Bacteroidia</taxon>
        <taxon>Bacteroidales</taxon>
        <taxon>Rikenellaceae</taxon>
        <taxon>Rikenellaceae incertae sedis</taxon>
        <taxon>Candidatus Coprenecus</taxon>
    </lineage>
</organism>
<evidence type="ECO:0000313" key="3">
    <source>
        <dbReference type="Proteomes" id="UP000824115"/>
    </source>
</evidence>
<dbReference type="InterPro" id="IPR012547">
    <property type="entry name" value="PDDEXK_9"/>
</dbReference>
<proteinExistence type="predicted"/>
<feature type="domain" description="AAA-ATPase-like" evidence="1">
    <location>
        <begin position="4"/>
        <end position="210"/>
    </location>
</feature>
<keyword evidence="2" id="KW-0067">ATP-binding</keyword>
<dbReference type="InterPro" id="IPR027417">
    <property type="entry name" value="P-loop_NTPase"/>
</dbReference>
<sequence length="530" mass="61270">MKYPIGVQSFERIIKENYVYVDKTDLIYDLVKNGSIYFLSRPRRFGKSLLMPTLENYFLGRKELFRGLAIDTLEKEWLEYPVFHIDFNGGNFKEAGILEGILEDTVSAWERNYPPTDRYTGVGRRFQEVLRTAHERTGRRCVVLIDEYDKPLLDVLETGLTTVIDGQERLLEDWHKDVLRGFYSVFKAADADLQFVLLTGVTKFAQVSVFSGFNQPKDISMDSRYDTLCGITQQELENCFTEPIKDLAAKYGVSVPEITDSLKRRYDGYHFSEEMTDVYNPFSLLNVFDSLKMRDYWMTTGTSDYLVRLLSRGNENMEEMLRGEYTPSAFADYKATAEMPLPMIYQSGYLTIKGYDRETELFRLDFPNEEVRRGFLSMLASGYISKSDARMESWAANARNALNKGNIDGLREHMESLLSDIPYGIRCSRTDGEARERDFQYTFYLIFRMLGGWKVYAEKSSGQGRADCVVETDRFVYIFEFKLDGTAEDALRQIEEKGYARPYATDTRRLFRIGASFSSSTGNIEDWQTA</sequence>
<dbReference type="PANTHER" id="PTHR34825">
    <property type="entry name" value="CONSERVED PROTEIN, WITH A WEAK D-GALACTARATE DEHYDRATASE/ALTRONATE HYDROLASE DOMAIN"/>
    <property type="match status" value="1"/>
</dbReference>
<dbReference type="Pfam" id="PF09820">
    <property type="entry name" value="AAA-ATPase_like"/>
    <property type="match status" value="1"/>
</dbReference>
<dbReference type="EMBL" id="DXAW01000113">
    <property type="protein sequence ID" value="HIZ86152.1"/>
    <property type="molecule type" value="Genomic_DNA"/>
</dbReference>
<dbReference type="InterPro" id="IPR018631">
    <property type="entry name" value="AAA-ATPase-like_dom"/>
</dbReference>
<accession>A0A9D2KBC6</accession>
<dbReference type="PANTHER" id="PTHR34825:SF1">
    <property type="entry name" value="AAA-ATPASE-LIKE DOMAIN-CONTAINING PROTEIN"/>
    <property type="match status" value="1"/>
</dbReference>
<evidence type="ECO:0000259" key="1">
    <source>
        <dbReference type="Pfam" id="PF09820"/>
    </source>
</evidence>
<reference evidence="2" key="1">
    <citation type="journal article" date="2021" name="PeerJ">
        <title>Extensive microbial diversity within the chicken gut microbiome revealed by metagenomics and culture.</title>
        <authorList>
            <person name="Gilroy R."/>
            <person name="Ravi A."/>
            <person name="Getino M."/>
            <person name="Pursley I."/>
            <person name="Horton D.L."/>
            <person name="Alikhan N.F."/>
            <person name="Baker D."/>
            <person name="Gharbi K."/>
            <person name="Hall N."/>
            <person name="Watson M."/>
            <person name="Adriaenssens E.M."/>
            <person name="Foster-Nyarko E."/>
            <person name="Jarju S."/>
            <person name="Secka A."/>
            <person name="Antonio M."/>
            <person name="Oren A."/>
            <person name="Chaudhuri R.R."/>
            <person name="La Ragione R."/>
            <person name="Hildebrand F."/>
            <person name="Pallen M.J."/>
        </authorList>
    </citation>
    <scope>NUCLEOTIDE SEQUENCE</scope>
    <source>
        <strain evidence="2">Gambia16-554</strain>
    </source>
</reference>
<dbReference type="AlphaFoldDB" id="A0A9D2KBC6"/>
<dbReference type="Pfam" id="PF08011">
    <property type="entry name" value="PDDEXK_9"/>
    <property type="match status" value="1"/>
</dbReference>
<dbReference type="Proteomes" id="UP000824115">
    <property type="component" value="Unassembled WGS sequence"/>
</dbReference>
<gene>
    <name evidence="2" type="ORF">IAC04_06650</name>
</gene>
<reference evidence="2" key="2">
    <citation type="submission" date="2021-04" db="EMBL/GenBank/DDBJ databases">
        <authorList>
            <person name="Gilroy R."/>
        </authorList>
    </citation>
    <scope>NUCLEOTIDE SEQUENCE</scope>
    <source>
        <strain evidence="2">Gambia16-554</strain>
    </source>
</reference>
<dbReference type="GO" id="GO:0005524">
    <property type="term" value="F:ATP binding"/>
    <property type="evidence" value="ECO:0007669"/>
    <property type="project" value="UniProtKB-KW"/>
</dbReference>
<comment type="caution">
    <text evidence="2">The sequence shown here is derived from an EMBL/GenBank/DDBJ whole genome shotgun (WGS) entry which is preliminary data.</text>
</comment>
<evidence type="ECO:0000313" key="2">
    <source>
        <dbReference type="EMBL" id="HIZ86152.1"/>
    </source>
</evidence>
<keyword evidence="2" id="KW-0547">Nucleotide-binding</keyword>